<keyword evidence="2" id="KW-1185">Reference proteome</keyword>
<evidence type="ECO:0000313" key="2">
    <source>
        <dbReference type="Proteomes" id="UP001190700"/>
    </source>
</evidence>
<accession>A0AAE0LFC7</accession>
<comment type="caution">
    <text evidence="1">The sequence shown here is derived from an EMBL/GenBank/DDBJ whole genome shotgun (WGS) entry which is preliminary data.</text>
</comment>
<organism evidence="1 2">
    <name type="scientific">Cymbomonas tetramitiformis</name>
    <dbReference type="NCBI Taxonomy" id="36881"/>
    <lineage>
        <taxon>Eukaryota</taxon>
        <taxon>Viridiplantae</taxon>
        <taxon>Chlorophyta</taxon>
        <taxon>Pyramimonadophyceae</taxon>
        <taxon>Pyramimonadales</taxon>
        <taxon>Pyramimonadaceae</taxon>
        <taxon>Cymbomonas</taxon>
    </lineage>
</organism>
<reference evidence="1 2" key="1">
    <citation type="journal article" date="2015" name="Genome Biol. Evol.">
        <title>Comparative Genomics of a Bacterivorous Green Alga Reveals Evolutionary Causalities and Consequences of Phago-Mixotrophic Mode of Nutrition.</title>
        <authorList>
            <person name="Burns J.A."/>
            <person name="Paasch A."/>
            <person name="Narechania A."/>
            <person name="Kim E."/>
        </authorList>
    </citation>
    <scope>NUCLEOTIDE SEQUENCE [LARGE SCALE GENOMIC DNA]</scope>
    <source>
        <strain evidence="1 2">PLY_AMNH</strain>
    </source>
</reference>
<name>A0AAE0LFC7_9CHLO</name>
<gene>
    <name evidence="1" type="ORF">CYMTET_9552</name>
</gene>
<dbReference type="Proteomes" id="UP001190700">
    <property type="component" value="Unassembled WGS sequence"/>
</dbReference>
<sequence length="276" mass="29727">MPPADGRQKSLAPVQPRHRCIPAGDCEEDAYELARCVMCSSRLSDSGASAFAAAVREYGAPSLTASDGIPHDADVSANGFRVEDDCGDGLGEDDVLSELKDISDKVVGCGSPPFGLRAKSHLAGLLYGNAELRLCRGGWPVCGFPSHGLPPGSRRGATDGNLSAELLLAARGVLLEPSYSGLDMTSGAVSPAVYIDDYYGMDVTFPWVQYGNDNMANILTQPLPQRAFFYGIELPSEDYNSMGEVDWQLFLYLRQSGGDWSAKNSFAFYNYTFVCF</sequence>
<dbReference type="AlphaFoldDB" id="A0AAE0LFC7"/>
<dbReference type="EMBL" id="LGRX02003186">
    <property type="protein sequence ID" value="KAK3282725.1"/>
    <property type="molecule type" value="Genomic_DNA"/>
</dbReference>
<proteinExistence type="predicted"/>
<protein>
    <submittedName>
        <fullName evidence="1">Uncharacterized protein</fullName>
    </submittedName>
</protein>
<evidence type="ECO:0000313" key="1">
    <source>
        <dbReference type="EMBL" id="KAK3282725.1"/>
    </source>
</evidence>